<keyword evidence="3" id="KW-1185">Reference proteome</keyword>
<accession>A0AAD8UIW1</accession>
<feature type="compositionally biased region" description="Basic and acidic residues" evidence="1">
    <location>
        <begin position="266"/>
        <end position="278"/>
    </location>
</feature>
<sequence>MASSGALALSPTLSYKSKLIRELFNALQPDEDDDVVYFGEDPPDLKKLRRDIMKMQMAQDKTSVEWKLRHNRLSWILDFVEKWDWRESHPLGFRRLNLLARFSQPAATNDRTCLKIFRKHGIIPDDATMPGGGLTLENQKLIHQHKEGIMQQVVAKEARRLEHLRKTNSQRLKEKYRDAEEIITEELEFSDTGPSDDEDSADEASKLEQTVGEEPGNETENGGEKHPRKEAIAKDQDIVTKDPQIKDRKPSDEESTKRVAAPEQPIGDKSHNDEHENENGAAIETYIGEPVRDARPHKDLSWSNFKWMSDSAYQEYLRIVAEQSKESDSEPSASQSNPQTDEADDKMNIDEEDWDNIGAGWIGGTVTYDGLDEEVDDEEEDDFEATWLIE</sequence>
<dbReference type="RefSeq" id="XP_060361370.1">
    <property type="nucleotide sequence ID" value="XM_060514596.1"/>
</dbReference>
<feature type="compositionally biased region" description="Acidic residues" evidence="1">
    <location>
        <begin position="183"/>
        <end position="202"/>
    </location>
</feature>
<name>A0AAD8UIW1_GLOAC</name>
<dbReference type="Proteomes" id="UP001244207">
    <property type="component" value="Unassembled WGS sequence"/>
</dbReference>
<reference evidence="2" key="1">
    <citation type="submission" date="2021-12" db="EMBL/GenBank/DDBJ databases">
        <title>Comparative genomics, transcriptomics and evolutionary studies reveal genomic signatures of adaptation to plant cell wall in hemibiotrophic fungi.</title>
        <authorList>
            <consortium name="DOE Joint Genome Institute"/>
            <person name="Baroncelli R."/>
            <person name="Diaz J.F."/>
            <person name="Benocci T."/>
            <person name="Peng M."/>
            <person name="Battaglia E."/>
            <person name="Haridas S."/>
            <person name="Andreopoulos W."/>
            <person name="Labutti K."/>
            <person name="Pangilinan J."/>
            <person name="Floch G.L."/>
            <person name="Makela M.R."/>
            <person name="Henrissat B."/>
            <person name="Grigoriev I.V."/>
            <person name="Crouch J.A."/>
            <person name="De Vries R.P."/>
            <person name="Sukno S.A."/>
            <person name="Thon M.R."/>
        </authorList>
    </citation>
    <scope>NUCLEOTIDE SEQUENCE</scope>
    <source>
        <strain evidence="2">CBS 112980</strain>
    </source>
</reference>
<comment type="caution">
    <text evidence="2">The sequence shown here is derived from an EMBL/GenBank/DDBJ whole genome shotgun (WGS) entry which is preliminary data.</text>
</comment>
<feature type="region of interest" description="Disordered" evidence="1">
    <location>
        <begin position="183"/>
        <end position="296"/>
    </location>
</feature>
<evidence type="ECO:0000313" key="3">
    <source>
        <dbReference type="Proteomes" id="UP001244207"/>
    </source>
</evidence>
<dbReference type="GeneID" id="85398494"/>
<evidence type="ECO:0000313" key="2">
    <source>
        <dbReference type="EMBL" id="KAK1718870.1"/>
    </source>
</evidence>
<protein>
    <submittedName>
        <fullName evidence="2">Uncharacterized protein</fullName>
    </submittedName>
</protein>
<feature type="region of interest" description="Disordered" evidence="1">
    <location>
        <begin position="319"/>
        <end position="362"/>
    </location>
</feature>
<dbReference type="EMBL" id="JAHMHS010000098">
    <property type="protein sequence ID" value="KAK1718870.1"/>
    <property type="molecule type" value="Genomic_DNA"/>
</dbReference>
<evidence type="ECO:0000256" key="1">
    <source>
        <dbReference type="SAM" id="MobiDB-lite"/>
    </source>
</evidence>
<proteinExistence type="predicted"/>
<dbReference type="AlphaFoldDB" id="A0AAD8UIW1"/>
<gene>
    <name evidence="2" type="ORF">BDZ83DRAFT_755339</name>
</gene>
<feature type="compositionally biased region" description="Basic and acidic residues" evidence="1">
    <location>
        <begin position="222"/>
        <end position="257"/>
    </location>
</feature>
<feature type="compositionally biased region" description="Polar residues" evidence="1">
    <location>
        <begin position="330"/>
        <end position="340"/>
    </location>
</feature>
<organism evidence="2 3">
    <name type="scientific">Glomerella acutata</name>
    <name type="common">Colletotrichum acutatum</name>
    <dbReference type="NCBI Taxonomy" id="27357"/>
    <lineage>
        <taxon>Eukaryota</taxon>
        <taxon>Fungi</taxon>
        <taxon>Dikarya</taxon>
        <taxon>Ascomycota</taxon>
        <taxon>Pezizomycotina</taxon>
        <taxon>Sordariomycetes</taxon>
        <taxon>Hypocreomycetidae</taxon>
        <taxon>Glomerellales</taxon>
        <taxon>Glomerellaceae</taxon>
        <taxon>Colletotrichum</taxon>
        <taxon>Colletotrichum acutatum species complex</taxon>
    </lineage>
</organism>